<evidence type="ECO:0000313" key="1">
    <source>
        <dbReference type="Proteomes" id="UP000887565"/>
    </source>
</evidence>
<protein>
    <submittedName>
        <fullName evidence="2">Uncharacterized protein</fullName>
    </submittedName>
</protein>
<dbReference type="AlphaFoldDB" id="A0A915J8G9"/>
<proteinExistence type="predicted"/>
<reference evidence="2" key="1">
    <citation type="submission" date="2022-11" db="UniProtKB">
        <authorList>
            <consortium name="WormBaseParasite"/>
        </authorList>
    </citation>
    <scope>IDENTIFICATION</scope>
</reference>
<organism evidence="1 2">
    <name type="scientific">Romanomermis culicivorax</name>
    <name type="common">Nematode worm</name>
    <dbReference type="NCBI Taxonomy" id="13658"/>
    <lineage>
        <taxon>Eukaryota</taxon>
        <taxon>Metazoa</taxon>
        <taxon>Ecdysozoa</taxon>
        <taxon>Nematoda</taxon>
        <taxon>Enoplea</taxon>
        <taxon>Dorylaimia</taxon>
        <taxon>Mermithida</taxon>
        <taxon>Mermithoidea</taxon>
        <taxon>Mermithidae</taxon>
        <taxon>Romanomermis</taxon>
    </lineage>
</organism>
<accession>A0A915J8G9</accession>
<dbReference type="Proteomes" id="UP000887565">
    <property type="component" value="Unplaced"/>
</dbReference>
<dbReference type="WBParaSite" id="nRc.2.0.1.t22447-RA">
    <property type="protein sequence ID" value="nRc.2.0.1.t22447-RA"/>
    <property type="gene ID" value="nRc.2.0.1.g22447"/>
</dbReference>
<evidence type="ECO:0000313" key="2">
    <source>
        <dbReference type="WBParaSite" id="nRc.2.0.1.t22447-RA"/>
    </source>
</evidence>
<name>A0A915J8G9_ROMCU</name>
<sequence length="116" mass="13753">IPPDLFFTLSPFNYRASNHTLRALYRYVLFKDDWKSNRQKKLPSDHKKANKFNEFHALYYDMYNQTKVVHTSSDNQQKAIFRKSVRQGLRQPTSDDATFVGFPRSLPTFCRDHTCT</sequence>
<keyword evidence="1" id="KW-1185">Reference proteome</keyword>